<comment type="caution">
    <text evidence="1">The sequence shown here is derived from an EMBL/GenBank/DDBJ whole genome shotgun (WGS) entry which is preliminary data.</text>
</comment>
<dbReference type="EMBL" id="JAYKXH010000019">
    <property type="protein sequence ID" value="KAK7134737.1"/>
    <property type="molecule type" value="Genomic_DNA"/>
</dbReference>
<name>A0AAN9GW82_9TELE</name>
<dbReference type="Proteomes" id="UP001364617">
    <property type="component" value="Unassembled WGS sequence"/>
</dbReference>
<organism evidence="1 2">
    <name type="scientific">Phoxinus phoxinus</name>
    <name type="common">Eurasian minnow</name>
    <dbReference type="NCBI Taxonomy" id="58324"/>
    <lineage>
        <taxon>Eukaryota</taxon>
        <taxon>Metazoa</taxon>
        <taxon>Chordata</taxon>
        <taxon>Craniata</taxon>
        <taxon>Vertebrata</taxon>
        <taxon>Euteleostomi</taxon>
        <taxon>Actinopterygii</taxon>
        <taxon>Neopterygii</taxon>
        <taxon>Teleostei</taxon>
        <taxon>Ostariophysi</taxon>
        <taxon>Cypriniformes</taxon>
        <taxon>Leuciscidae</taxon>
        <taxon>Phoxininae</taxon>
        <taxon>Phoxinus</taxon>
    </lineage>
</organism>
<reference evidence="1 2" key="1">
    <citation type="submission" date="2024-02" db="EMBL/GenBank/DDBJ databases">
        <title>Chromosome-level genome assembly of the Eurasian Minnow (Phoxinus phoxinus).</title>
        <authorList>
            <person name="Oriowo T.O."/>
            <person name="Martin S."/>
            <person name="Stange M."/>
            <person name="Chrysostomakis Y."/>
            <person name="Brown T."/>
            <person name="Winkler S."/>
            <person name="Kukowka S."/>
            <person name="Myers E.W."/>
            <person name="Bohne A."/>
        </authorList>
    </citation>
    <scope>NUCLEOTIDE SEQUENCE [LARGE SCALE GENOMIC DNA]</scope>
    <source>
        <strain evidence="1">ZFMK-TIS-60720</strain>
        <tissue evidence="1">Whole Organism</tissue>
    </source>
</reference>
<gene>
    <name evidence="1" type="ORF">R3I93_017986</name>
</gene>
<proteinExistence type="predicted"/>
<evidence type="ECO:0000313" key="1">
    <source>
        <dbReference type="EMBL" id="KAK7134737.1"/>
    </source>
</evidence>
<dbReference type="AlphaFoldDB" id="A0AAN9GW82"/>
<keyword evidence="2" id="KW-1185">Reference proteome</keyword>
<protein>
    <submittedName>
        <fullName evidence="1">Uncharacterized protein</fullName>
    </submittedName>
</protein>
<evidence type="ECO:0000313" key="2">
    <source>
        <dbReference type="Proteomes" id="UP001364617"/>
    </source>
</evidence>
<sequence length="115" mass="12652">MFEVCSACLCTVTPRAEFNPGFHLLQHPGPCTEMRPVWVDYILGVFPKLVLFLPPGHATELVFWVSVCPIGLATARQSFITLAKGGALDIPIEDTITTPQSVPSSSLLCIRQQRR</sequence>
<accession>A0AAN9GW82</accession>